<evidence type="ECO:0000313" key="2">
    <source>
        <dbReference type="EMBL" id="MDN3707023.1"/>
    </source>
</evidence>
<evidence type="ECO:0000259" key="1">
    <source>
        <dbReference type="Pfam" id="PF14130"/>
    </source>
</evidence>
<comment type="caution">
    <text evidence="2">The sequence shown here is derived from an EMBL/GenBank/DDBJ whole genome shotgun (WGS) entry which is preliminary data.</text>
</comment>
<organism evidence="2 3">
    <name type="scientific">Paenimyroides ceti</name>
    <dbReference type="NCBI Taxonomy" id="395087"/>
    <lineage>
        <taxon>Bacteria</taxon>
        <taxon>Pseudomonadati</taxon>
        <taxon>Bacteroidota</taxon>
        <taxon>Flavobacteriia</taxon>
        <taxon>Flavobacteriales</taxon>
        <taxon>Flavobacteriaceae</taxon>
        <taxon>Paenimyroides</taxon>
    </lineage>
</organism>
<accession>A0ABT8CR94</accession>
<feature type="domain" description="CD-NTase associated protein 4-like DNA endonuclease" evidence="1">
    <location>
        <begin position="14"/>
        <end position="219"/>
    </location>
</feature>
<protein>
    <submittedName>
        <fullName evidence="2">DUF4297 domain-containing protein</fullName>
    </submittedName>
</protein>
<dbReference type="EMBL" id="JAUFQU010000001">
    <property type="protein sequence ID" value="MDN3707023.1"/>
    <property type="molecule type" value="Genomic_DNA"/>
</dbReference>
<reference evidence="3" key="1">
    <citation type="journal article" date="2019" name="Int. J. Syst. Evol. Microbiol.">
        <title>The Global Catalogue of Microorganisms (GCM) 10K type strain sequencing project: providing services to taxonomists for standard genome sequencing and annotation.</title>
        <authorList>
            <consortium name="The Broad Institute Genomics Platform"/>
            <consortium name="The Broad Institute Genome Sequencing Center for Infectious Disease"/>
            <person name="Wu L."/>
            <person name="Ma J."/>
        </authorList>
    </citation>
    <scope>NUCLEOTIDE SEQUENCE [LARGE SCALE GENOMIC DNA]</scope>
    <source>
        <strain evidence="3">CECT 7184</strain>
    </source>
</reference>
<dbReference type="InterPro" id="IPR025382">
    <property type="entry name" value="Cap4-like_endonuclease_dom"/>
</dbReference>
<keyword evidence="3" id="KW-1185">Reference proteome</keyword>
<name>A0ABT8CR94_9FLAO</name>
<dbReference type="RefSeq" id="WP_290363067.1">
    <property type="nucleotide sequence ID" value="NZ_JAUFQU010000001.1"/>
</dbReference>
<evidence type="ECO:0000313" key="3">
    <source>
        <dbReference type="Proteomes" id="UP001242368"/>
    </source>
</evidence>
<dbReference type="Proteomes" id="UP001242368">
    <property type="component" value="Unassembled WGS sequence"/>
</dbReference>
<gene>
    <name evidence="2" type="ORF">QW060_07725</name>
</gene>
<proteinExistence type="predicted"/>
<sequence length="358" mass="41290">MSSTNPLFEAQREKAGSQTKGKYDYQYHWALFKVLSEHQSREEYAVFVELHEDVVISDSLEPDKATFEFNQVKTTSKNMSHSELTRKKNKVKGTSVLAKLVNSTNSKKYSSKINHLNLISIFPFTLELKEKSLELEKITLDDLSDSQVKKLEDAIKDELGDKVSLPKNLQFVVSNLSAKNYQNDVIASISTLIEKMFPESYCKPNDIYRLLYDEINTKGIVTYDFSNWEELLDKKALTSNTINTVINRFTNIKDEGKIQSQFEEIAKEIDLTIISRKKLSHHFKRYRMDKIGNKSVLQLEITQNIVKLINAELNTGEESFKNLIDNVSKSLDDKYKGTFTDDFHLKAAIICEYIYDNE</sequence>
<dbReference type="Pfam" id="PF14130">
    <property type="entry name" value="Cap4_nuclease"/>
    <property type="match status" value="1"/>
</dbReference>